<accession>A0ABV0EII9</accession>
<protein>
    <submittedName>
        <fullName evidence="3">CNP1-like family protein</fullName>
    </submittedName>
</protein>
<reference evidence="3 4" key="1">
    <citation type="submission" date="2024-02" db="EMBL/GenBank/DDBJ databases">
        <title>New thermophilic sulfur-oxidizing bacteria from a hot springs of the Uzon caldera (Kamchatka, Russia).</title>
        <authorList>
            <person name="Dukat A.M."/>
            <person name="Elcheninov A.G."/>
            <person name="Frolov E.N."/>
        </authorList>
    </citation>
    <scope>NUCLEOTIDE SEQUENCE [LARGE SCALE GENOMIC DNA]</scope>
    <source>
        <strain evidence="3 4">AK1</strain>
    </source>
</reference>
<evidence type="ECO:0000313" key="3">
    <source>
        <dbReference type="EMBL" id="MEO1767212.1"/>
    </source>
</evidence>
<organism evidence="3 4">
    <name type="scientific">Thiobacter aerophilum</name>
    <dbReference type="NCBI Taxonomy" id="3121275"/>
    <lineage>
        <taxon>Bacteria</taxon>
        <taxon>Pseudomonadati</taxon>
        <taxon>Pseudomonadota</taxon>
        <taxon>Betaproteobacteria</taxon>
        <taxon>Burkholderiales</taxon>
        <taxon>Thiobacteraceae</taxon>
        <taxon>Thiobacter</taxon>
    </lineage>
</organism>
<dbReference type="Proteomes" id="UP001482231">
    <property type="component" value="Unassembled WGS sequence"/>
</dbReference>
<proteinExistence type="predicted"/>
<name>A0ABV0EII9_9BURK</name>
<dbReference type="RefSeq" id="WP_347308326.1">
    <property type="nucleotide sequence ID" value="NZ_JBAJEX010000006.1"/>
</dbReference>
<feature type="domain" description="CNP1-like uncharacterised" evidence="2">
    <location>
        <begin position="32"/>
        <end position="164"/>
    </location>
</feature>
<feature type="signal peptide" evidence="1">
    <location>
        <begin position="1"/>
        <end position="21"/>
    </location>
</feature>
<keyword evidence="4" id="KW-1185">Reference proteome</keyword>
<feature type="chain" id="PRO_5045531596" evidence="1">
    <location>
        <begin position="22"/>
        <end position="174"/>
    </location>
</feature>
<evidence type="ECO:0000256" key="1">
    <source>
        <dbReference type="SAM" id="SignalP"/>
    </source>
</evidence>
<keyword evidence="1" id="KW-0732">Signal</keyword>
<sequence>MRSILLSFCLACLLLAPTAHAAWGEFEYDFDNEKPWVELEAQLPPYPRLEAALPFFVSAATDNRFFIDPQSISVGEDGVVRYALIVISPSGATNITFEGMRCGAHEFKIYAFGRGGQWARNRYAQWKPIEYKDRNRQHHMLYDDFFCPGGIIAKDAPEIVFALKRGIHPRAEQP</sequence>
<evidence type="ECO:0000313" key="4">
    <source>
        <dbReference type="Proteomes" id="UP001482231"/>
    </source>
</evidence>
<gene>
    <name evidence="3" type="ORF">V6E02_08310</name>
</gene>
<dbReference type="InterPro" id="IPR014861">
    <property type="entry name" value="CNP1-like_dom"/>
</dbReference>
<evidence type="ECO:0000259" key="2">
    <source>
        <dbReference type="Pfam" id="PF08750"/>
    </source>
</evidence>
<dbReference type="EMBL" id="JBAJEX010000006">
    <property type="protein sequence ID" value="MEO1767212.1"/>
    <property type="molecule type" value="Genomic_DNA"/>
</dbReference>
<comment type="caution">
    <text evidence="3">The sequence shown here is derived from an EMBL/GenBank/DDBJ whole genome shotgun (WGS) entry which is preliminary data.</text>
</comment>
<dbReference type="Pfam" id="PF08750">
    <property type="entry name" value="CNP1"/>
    <property type="match status" value="1"/>
</dbReference>